<dbReference type="Proteomes" id="UP001165960">
    <property type="component" value="Unassembled WGS sequence"/>
</dbReference>
<comment type="caution">
    <text evidence="1">The sequence shown here is derived from an EMBL/GenBank/DDBJ whole genome shotgun (WGS) entry which is preliminary data.</text>
</comment>
<proteinExistence type="predicted"/>
<dbReference type="EMBL" id="QTSX02006536">
    <property type="protein sequence ID" value="KAJ9053290.1"/>
    <property type="molecule type" value="Genomic_DNA"/>
</dbReference>
<evidence type="ECO:0000313" key="2">
    <source>
        <dbReference type="Proteomes" id="UP001165960"/>
    </source>
</evidence>
<protein>
    <submittedName>
        <fullName evidence="1">Uncharacterized protein</fullName>
    </submittedName>
</protein>
<gene>
    <name evidence="1" type="ORF">DSO57_1025762</name>
</gene>
<reference evidence="1" key="1">
    <citation type="submission" date="2022-04" db="EMBL/GenBank/DDBJ databases">
        <title>Genome of the entomopathogenic fungus Entomophthora muscae.</title>
        <authorList>
            <person name="Elya C."/>
            <person name="Lovett B.R."/>
            <person name="Lee E."/>
            <person name="Macias A.M."/>
            <person name="Hajek A.E."/>
            <person name="De Bivort B.L."/>
            <person name="Kasson M.T."/>
            <person name="De Fine Licht H.H."/>
            <person name="Stajich J.E."/>
        </authorList>
    </citation>
    <scope>NUCLEOTIDE SEQUENCE</scope>
    <source>
        <strain evidence="1">Berkeley</strain>
    </source>
</reference>
<keyword evidence="2" id="KW-1185">Reference proteome</keyword>
<name>A0ACC2RTH1_9FUNG</name>
<accession>A0ACC2RTH1</accession>
<evidence type="ECO:0000313" key="1">
    <source>
        <dbReference type="EMBL" id="KAJ9053290.1"/>
    </source>
</evidence>
<organism evidence="1 2">
    <name type="scientific">Entomophthora muscae</name>
    <dbReference type="NCBI Taxonomy" id="34485"/>
    <lineage>
        <taxon>Eukaryota</taxon>
        <taxon>Fungi</taxon>
        <taxon>Fungi incertae sedis</taxon>
        <taxon>Zoopagomycota</taxon>
        <taxon>Entomophthoromycotina</taxon>
        <taxon>Entomophthoromycetes</taxon>
        <taxon>Entomophthorales</taxon>
        <taxon>Entomophthoraceae</taxon>
        <taxon>Entomophthora</taxon>
    </lineage>
</organism>
<sequence>MSLNLKAHKPVRNLNKAMIFQLLILGVLIWWAGNVVYSLFFSPLKDIPGPLLLQVFPLYYRFRLGRGESAFLFEDYHQIYGPVFRIGWHYVVFTDPAASMEIYSTYKFNKTDEYSVFEYHGKNLLSIRNREDHALRRRQMALAFTKQNVALMEPTIVSEGMVPLLGNFSKAVGTSIDVFHQFHYFSWDVVGKLAFGKSFNMLKKGKHHDAVYWMNATMFFGFLCNNFPFLQRFSVPVGEKLRKLISDSLGPQPTSEVFKDSSLGREEMVAESFVQLFAGTDTTSNTMAWFFYLVAKHPRVEAKLMEELRATGILEKEGMVSLSDFSDKLPYFEATLKEAMRVLPVVSLTPWRVVPEGGRHIKGHFIPEGKFVGVALLSLNRSPEIWDEPNLFIPERWENFKPREGSFIPFLIGPRACLGKYLALLKLRLVLVNVMKKFRLTLPKDMEAMEFDSFPTLKPRSNRLIMKIELR</sequence>